<protein>
    <submittedName>
        <fullName evidence="2">Uncharacterized protein</fullName>
    </submittedName>
</protein>
<evidence type="ECO:0000256" key="1">
    <source>
        <dbReference type="SAM" id="Phobius"/>
    </source>
</evidence>
<accession>A0A9P6DPQ7</accession>
<sequence length="94" mass="10040">MGRWFWKCENGDVASGAGPIIVAFVHPQLSVPQASVPQLSIPQLSIPQFRRSLHRLPSIAVPAIIIPAIIVPPSVVPAIDLSPLGTTISPSFRL</sequence>
<keyword evidence="1" id="KW-1133">Transmembrane helix</keyword>
<dbReference type="EMBL" id="MU129039">
    <property type="protein sequence ID" value="KAF9509257.1"/>
    <property type="molecule type" value="Genomic_DNA"/>
</dbReference>
<feature type="transmembrane region" description="Helical" evidence="1">
    <location>
        <begin position="59"/>
        <end position="79"/>
    </location>
</feature>
<keyword evidence="3" id="KW-1185">Reference proteome</keyword>
<keyword evidence="1" id="KW-0812">Transmembrane</keyword>
<reference evidence="2" key="1">
    <citation type="journal article" date="2020" name="Nat. Commun.">
        <title>Large-scale genome sequencing of mycorrhizal fungi provides insights into the early evolution of symbiotic traits.</title>
        <authorList>
            <person name="Miyauchi S."/>
            <person name="Kiss E."/>
            <person name="Kuo A."/>
            <person name="Drula E."/>
            <person name="Kohler A."/>
            <person name="Sanchez-Garcia M."/>
            <person name="Morin E."/>
            <person name="Andreopoulos B."/>
            <person name="Barry K.W."/>
            <person name="Bonito G."/>
            <person name="Buee M."/>
            <person name="Carver A."/>
            <person name="Chen C."/>
            <person name="Cichocki N."/>
            <person name="Clum A."/>
            <person name="Culley D."/>
            <person name="Crous P.W."/>
            <person name="Fauchery L."/>
            <person name="Girlanda M."/>
            <person name="Hayes R.D."/>
            <person name="Keri Z."/>
            <person name="LaButti K."/>
            <person name="Lipzen A."/>
            <person name="Lombard V."/>
            <person name="Magnuson J."/>
            <person name="Maillard F."/>
            <person name="Murat C."/>
            <person name="Nolan M."/>
            <person name="Ohm R.A."/>
            <person name="Pangilinan J."/>
            <person name="Pereira M.F."/>
            <person name="Perotto S."/>
            <person name="Peter M."/>
            <person name="Pfister S."/>
            <person name="Riley R."/>
            <person name="Sitrit Y."/>
            <person name="Stielow J.B."/>
            <person name="Szollosi G."/>
            <person name="Zifcakova L."/>
            <person name="Stursova M."/>
            <person name="Spatafora J.W."/>
            <person name="Tedersoo L."/>
            <person name="Vaario L.M."/>
            <person name="Yamada A."/>
            <person name="Yan M."/>
            <person name="Wang P."/>
            <person name="Xu J."/>
            <person name="Bruns T."/>
            <person name="Baldrian P."/>
            <person name="Vilgalys R."/>
            <person name="Dunand C."/>
            <person name="Henrissat B."/>
            <person name="Grigoriev I.V."/>
            <person name="Hibbett D."/>
            <person name="Nagy L.G."/>
            <person name="Martin F.M."/>
        </authorList>
    </citation>
    <scope>NUCLEOTIDE SEQUENCE</scope>
    <source>
        <strain evidence="2">UP504</strain>
    </source>
</reference>
<proteinExistence type="predicted"/>
<evidence type="ECO:0000313" key="3">
    <source>
        <dbReference type="Proteomes" id="UP000886523"/>
    </source>
</evidence>
<name>A0A9P6DPQ7_9AGAM</name>
<comment type="caution">
    <text evidence="2">The sequence shown here is derived from an EMBL/GenBank/DDBJ whole genome shotgun (WGS) entry which is preliminary data.</text>
</comment>
<dbReference type="AlphaFoldDB" id="A0A9P6DPQ7"/>
<organism evidence="2 3">
    <name type="scientific">Hydnum rufescens UP504</name>
    <dbReference type="NCBI Taxonomy" id="1448309"/>
    <lineage>
        <taxon>Eukaryota</taxon>
        <taxon>Fungi</taxon>
        <taxon>Dikarya</taxon>
        <taxon>Basidiomycota</taxon>
        <taxon>Agaricomycotina</taxon>
        <taxon>Agaricomycetes</taxon>
        <taxon>Cantharellales</taxon>
        <taxon>Hydnaceae</taxon>
        <taxon>Hydnum</taxon>
    </lineage>
</organism>
<evidence type="ECO:0000313" key="2">
    <source>
        <dbReference type="EMBL" id="KAF9509257.1"/>
    </source>
</evidence>
<keyword evidence="1" id="KW-0472">Membrane</keyword>
<gene>
    <name evidence="2" type="ORF">BS47DRAFT_1397045</name>
</gene>
<dbReference type="Proteomes" id="UP000886523">
    <property type="component" value="Unassembled WGS sequence"/>
</dbReference>